<dbReference type="EMBL" id="KV441489">
    <property type="protein sequence ID" value="OAG16552.1"/>
    <property type="molecule type" value="Genomic_DNA"/>
</dbReference>
<sequence length="103" mass="11516">MRDILCCEGHGYSTTLGKSPNCPNMSYESLSCTVALCRCLSSLVVDVPGFSGKNPLNEDWIQYNCLQVQTRNGMNAERDTRGIENMQTQLQSTRKENLYQAGM</sequence>
<dbReference type="AlphaFoldDB" id="A0A177DBQ7"/>
<name>A0A177DBQ7_ALTAL</name>
<dbReference type="VEuPathDB" id="FungiDB:CC77DRAFT_382194"/>
<gene>
    <name evidence="1" type="ORF">CC77DRAFT_382194</name>
</gene>
<accession>A0A177DBQ7</accession>
<evidence type="ECO:0000313" key="1">
    <source>
        <dbReference type="EMBL" id="OAG16552.1"/>
    </source>
</evidence>
<proteinExistence type="predicted"/>
<reference evidence="1 2" key="1">
    <citation type="submission" date="2016-05" db="EMBL/GenBank/DDBJ databases">
        <title>Comparative analysis of secretome profiles of manganese(II)-oxidizing ascomycete fungi.</title>
        <authorList>
            <consortium name="DOE Joint Genome Institute"/>
            <person name="Zeiner C.A."/>
            <person name="Purvine S.O."/>
            <person name="Zink E.M."/>
            <person name="Wu S."/>
            <person name="Pasa-Tolic L."/>
            <person name="Chaput D.L."/>
            <person name="Haridas S."/>
            <person name="Grigoriev I.V."/>
            <person name="Santelli C.M."/>
            <person name="Hansel C.M."/>
        </authorList>
    </citation>
    <scope>NUCLEOTIDE SEQUENCE [LARGE SCALE GENOMIC DNA]</scope>
    <source>
        <strain evidence="1 2">SRC1lrK2f</strain>
    </source>
</reference>
<dbReference type="Proteomes" id="UP000077248">
    <property type="component" value="Unassembled WGS sequence"/>
</dbReference>
<evidence type="ECO:0000313" key="2">
    <source>
        <dbReference type="Proteomes" id="UP000077248"/>
    </source>
</evidence>
<protein>
    <submittedName>
        <fullName evidence="1">Uncharacterized protein</fullName>
    </submittedName>
</protein>
<dbReference type="RefSeq" id="XP_018381973.1">
    <property type="nucleotide sequence ID" value="XM_018531446.1"/>
</dbReference>
<keyword evidence="2" id="KW-1185">Reference proteome</keyword>
<dbReference type="KEGG" id="aalt:CC77DRAFT_382194"/>
<dbReference type="GeneID" id="29117040"/>
<organism evidence="1 2">
    <name type="scientific">Alternaria alternata</name>
    <name type="common">Alternaria rot fungus</name>
    <name type="synonym">Torula alternata</name>
    <dbReference type="NCBI Taxonomy" id="5599"/>
    <lineage>
        <taxon>Eukaryota</taxon>
        <taxon>Fungi</taxon>
        <taxon>Dikarya</taxon>
        <taxon>Ascomycota</taxon>
        <taxon>Pezizomycotina</taxon>
        <taxon>Dothideomycetes</taxon>
        <taxon>Pleosporomycetidae</taxon>
        <taxon>Pleosporales</taxon>
        <taxon>Pleosporineae</taxon>
        <taxon>Pleosporaceae</taxon>
        <taxon>Alternaria</taxon>
        <taxon>Alternaria sect. Alternaria</taxon>
        <taxon>Alternaria alternata complex</taxon>
    </lineage>
</organism>